<dbReference type="Gene3D" id="6.10.250.2080">
    <property type="match status" value="1"/>
</dbReference>
<evidence type="ECO:0000313" key="9">
    <source>
        <dbReference type="EMBL" id="QGH29858.1"/>
    </source>
</evidence>
<evidence type="ECO:0000256" key="2">
    <source>
        <dbReference type="ARBA" id="ARBA00010690"/>
    </source>
</evidence>
<dbReference type="PANTHER" id="PTHR30531:SF14">
    <property type="entry name" value="SURFACE PRESENTATION OF ANTIGENS PROTEIN SPAS"/>
    <property type="match status" value="1"/>
</dbReference>
<evidence type="ECO:0000313" key="10">
    <source>
        <dbReference type="Proteomes" id="UP000344450"/>
    </source>
</evidence>
<feature type="transmembrane region" description="Helical" evidence="8">
    <location>
        <begin position="172"/>
        <end position="203"/>
    </location>
</feature>
<reference evidence="9 10" key="1">
    <citation type="submission" date="2019-10" db="EMBL/GenBank/DDBJ databases">
        <title>Complete genome sequencing of drug resistant plasmids in Kluyvera intermedia.</title>
        <authorList>
            <person name="Ke C."/>
            <person name="Jian S."/>
        </authorList>
    </citation>
    <scope>NUCLEOTIDE SEQUENCE [LARGE SCALE GENOMIC DNA]</scope>
    <source>
        <strain evidence="9 10">N2-1</strain>
    </source>
</reference>
<keyword evidence="10" id="KW-1185">Reference proteome</keyword>
<evidence type="ECO:0000256" key="4">
    <source>
        <dbReference type="ARBA" id="ARBA00022692"/>
    </source>
</evidence>
<gene>
    <name evidence="9" type="ORF">GHC21_09390</name>
</gene>
<keyword evidence="7 8" id="KW-0472">Membrane</keyword>
<keyword evidence="6" id="KW-0843">Virulence</keyword>
<feature type="transmembrane region" description="Helical" evidence="8">
    <location>
        <begin position="28"/>
        <end position="56"/>
    </location>
</feature>
<evidence type="ECO:0000256" key="5">
    <source>
        <dbReference type="ARBA" id="ARBA00022989"/>
    </source>
</evidence>
<keyword evidence="3" id="KW-1003">Cell membrane</keyword>
<dbReference type="Gene3D" id="3.40.1690.10">
    <property type="entry name" value="secretion proteins EscU"/>
    <property type="match status" value="1"/>
</dbReference>
<comment type="similarity">
    <text evidence="2">Belongs to the type III secretion exporter family.</text>
</comment>
<dbReference type="NCBIfam" id="NF006017">
    <property type="entry name" value="PRK08156.1"/>
    <property type="match status" value="1"/>
</dbReference>
<feature type="transmembrane region" description="Helical" evidence="8">
    <location>
        <begin position="134"/>
        <end position="152"/>
    </location>
</feature>
<protein>
    <submittedName>
        <fullName evidence="9">EscU/YscU/HrcU family type III secretion system export apparatus switch protein</fullName>
    </submittedName>
</protein>
<evidence type="ECO:0000256" key="8">
    <source>
        <dbReference type="SAM" id="Phobius"/>
    </source>
</evidence>
<dbReference type="PRINTS" id="PR00950">
    <property type="entry name" value="TYPE3IMSPROT"/>
</dbReference>
<dbReference type="InterPro" id="IPR006307">
    <property type="entry name" value="BsaZ-like"/>
</dbReference>
<comment type="subcellular location">
    <subcellularLocation>
        <location evidence="1">Cell membrane</location>
        <topology evidence="1">Multi-pass membrane protein</topology>
    </subcellularLocation>
</comment>
<organism evidence="9 10">
    <name type="scientific">Kluyvera intermedia</name>
    <name type="common">Enterobacter intermedius</name>
    <dbReference type="NCBI Taxonomy" id="61648"/>
    <lineage>
        <taxon>Bacteria</taxon>
        <taxon>Pseudomonadati</taxon>
        <taxon>Pseudomonadota</taxon>
        <taxon>Gammaproteobacteria</taxon>
        <taxon>Enterobacterales</taxon>
        <taxon>Enterobacteriaceae</taxon>
        <taxon>Kluyvera</taxon>
    </lineage>
</organism>
<dbReference type="RefSeq" id="WP_153742754.1">
    <property type="nucleotide sequence ID" value="NZ_CP045843.1"/>
</dbReference>
<dbReference type="InterPro" id="IPR029025">
    <property type="entry name" value="T3SS_substrate_exporter_C"/>
</dbReference>
<dbReference type="EMBL" id="CP045845">
    <property type="protein sequence ID" value="QGH29858.1"/>
    <property type="molecule type" value="Genomic_DNA"/>
</dbReference>
<dbReference type="Proteomes" id="UP000344450">
    <property type="component" value="Chromosome"/>
</dbReference>
<proteinExistence type="inferred from homology"/>
<keyword evidence="4 8" id="KW-0812">Transmembrane</keyword>
<sequence>MAEKTEQPTSKKRKDSAKKGQTFKSKDVITTVILLVGIYFLAHAMNFGPFISFYTHLLLYTTRPGINVFLLELMKIFFMLALPFIAVCTIVGFAATLLQTGFTLATEAIKLNFKALNPVEGIKKIFSMRTVKELVKSLCYLVVFAVTCHSLIQNDLRQALTLYRADMSGLITVWVTLALKAVMVFIAWSIFVLLADLLVEYFLHFKDMKMDKHEVKQEHKESDGNPQIKSARRRAHQELLSGEEMAAVRNSEVVLANPTHIAMAVYFNPEVASLPFIALRCTNQKAKAAIAYAQKVGVPVVRNIPLARRLYHTYSQYSFISLEDDVLMDVMDVLIWLRQVEAAGIAPVDENDAPAQSESENGPVH</sequence>
<dbReference type="GeneID" id="91972614"/>
<evidence type="ECO:0000256" key="7">
    <source>
        <dbReference type="ARBA" id="ARBA00023136"/>
    </source>
</evidence>
<evidence type="ECO:0000256" key="3">
    <source>
        <dbReference type="ARBA" id="ARBA00022475"/>
    </source>
</evidence>
<evidence type="ECO:0000256" key="6">
    <source>
        <dbReference type="ARBA" id="ARBA00023026"/>
    </source>
</evidence>
<accession>A0ABX6DMR2</accession>
<dbReference type="NCBIfam" id="TIGR01404">
    <property type="entry name" value="FlhB_rel_III"/>
    <property type="match status" value="1"/>
</dbReference>
<evidence type="ECO:0000256" key="1">
    <source>
        <dbReference type="ARBA" id="ARBA00004651"/>
    </source>
</evidence>
<dbReference type="InterPro" id="IPR006135">
    <property type="entry name" value="T3SS_substrate_exporter"/>
</dbReference>
<dbReference type="Pfam" id="PF01312">
    <property type="entry name" value="Bac_export_2"/>
    <property type="match status" value="1"/>
</dbReference>
<dbReference type="PANTHER" id="PTHR30531">
    <property type="entry name" value="FLAGELLAR BIOSYNTHETIC PROTEIN FLHB"/>
    <property type="match status" value="1"/>
</dbReference>
<name>A0ABX6DMR2_KLUIN</name>
<feature type="transmembrane region" description="Helical" evidence="8">
    <location>
        <begin position="76"/>
        <end position="98"/>
    </location>
</feature>
<dbReference type="SUPFAM" id="SSF160544">
    <property type="entry name" value="EscU C-terminal domain-like"/>
    <property type="match status" value="1"/>
</dbReference>
<keyword evidence="5 8" id="KW-1133">Transmembrane helix</keyword>